<evidence type="ECO:0000259" key="16">
    <source>
        <dbReference type="SMART" id="SM00813"/>
    </source>
</evidence>
<dbReference type="Gene3D" id="3.20.20.80">
    <property type="entry name" value="Glycosidases"/>
    <property type="match status" value="2"/>
</dbReference>
<proteinExistence type="inferred from homology"/>
<comment type="similarity">
    <text evidence="3">Belongs to the glycosyl hydrolase 51 family.</text>
</comment>
<reference evidence="17" key="2">
    <citation type="submission" date="2021-04" db="EMBL/GenBank/DDBJ databases">
        <authorList>
            <person name="Gilroy R."/>
        </authorList>
    </citation>
    <scope>NUCLEOTIDE SEQUENCE</scope>
    <source>
        <strain evidence="17">ChiGjej1B1-1692</strain>
    </source>
</reference>
<evidence type="ECO:0000256" key="3">
    <source>
        <dbReference type="ARBA" id="ARBA00007186"/>
    </source>
</evidence>
<feature type="coiled-coil region" evidence="11">
    <location>
        <begin position="238"/>
        <end position="270"/>
    </location>
</feature>
<dbReference type="GO" id="GO:0046373">
    <property type="term" value="P:L-arabinose metabolic process"/>
    <property type="evidence" value="ECO:0007669"/>
    <property type="project" value="InterPro"/>
</dbReference>
<name>A0A9D2NSZ0_9FIRM</name>
<feature type="domain" description="Alpha-L-arabinofuranosidase C-terminal" evidence="16">
    <location>
        <begin position="805"/>
        <end position="962"/>
    </location>
</feature>
<keyword evidence="10" id="KW-0326">Glycosidase</keyword>
<evidence type="ECO:0000256" key="9">
    <source>
        <dbReference type="ARBA" id="ARBA00023277"/>
    </source>
</evidence>
<dbReference type="Gene3D" id="2.60.40.1180">
    <property type="entry name" value="Golgi alpha-mannosidase II"/>
    <property type="match status" value="1"/>
</dbReference>
<keyword evidence="13" id="KW-1133">Transmembrane helix</keyword>
<gene>
    <name evidence="17" type="ORF">H9757_02320</name>
</gene>
<feature type="compositionally biased region" description="Polar residues" evidence="12">
    <location>
        <begin position="1214"/>
        <end position="1241"/>
    </location>
</feature>
<keyword evidence="8" id="KW-1015">Disulfide bond</keyword>
<dbReference type="InterPro" id="IPR013780">
    <property type="entry name" value="Glyco_hydro_b"/>
</dbReference>
<dbReference type="InterPro" id="IPR010720">
    <property type="entry name" value="Alpha-L-AF_C"/>
</dbReference>
<evidence type="ECO:0000256" key="7">
    <source>
        <dbReference type="ARBA" id="ARBA00022801"/>
    </source>
</evidence>
<dbReference type="Pfam" id="PF13385">
    <property type="entry name" value="Laminin_G_3"/>
    <property type="match status" value="1"/>
</dbReference>
<organism evidence="17 18">
    <name type="scientific">Candidatus Mediterraneibacter faecigallinarum</name>
    <dbReference type="NCBI Taxonomy" id="2838669"/>
    <lineage>
        <taxon>Bacteria</taxon>
        <taxon>Bacillati</taxon>
        <taxon>Bacillota</taxon>
        <taxon>Clostridia</taxon>
        <taxon>Lachnospirales</taxon>
        <taxon>Lachnospiraceae</taxon>
        <taxon>Mediterraneibacter</taxon>
    </lineage>
</organism>
<evidence type="ECO:0000256" key="14">
    <source>
        <dbReference type="SAM" id="SignalP"/>
    </source>
</evidence>
<feature type="non-terminal residue" evidence="17">
    <location>
        <position position="1269"/>
    </location>
</feature>
<dbReference type="SUPFAM" id="SSF51011">
    <property type="entry name" value="Glycosyl hydrolase domain"/>
    <property type="match status" value="1"/>
</dbReference>
<keyword evidence="13" id="KW-0812">Transmembrane</keyword>
<comment type="caution">
    <text evidence="17">The sequence shown here is derived from an EMBL/GenBank/DDBJ whole genome shotgun (WGS) entry which is preliminary data.</text>
</comment>
<dbReference type="Gene3D" id="2.60.120.200">
    <property type="match status" value="1"/>
</dbReference>
<dbReference type="InterPro" id="IPR055235">
    <property type="entry name" value="ASD1_cat"/>
</dbReference>
<keyword evidence="13" id="KW-0472">Membrane</keyword>
<feature type="chain" id="PRO_5038756423" description="non-reducing end alpha-L-arabinofuranosidase" evidence="14">
    <location>
        <begin position="29"/>
        <end position="1269"/>
    </location>
</feature>
<comment type="catalytic activity">
    <reaction evidence="1">
        <text>Hydrolysis of terminal non-reducing alpha-L-arabinofuranoside residues in alpha-L-arabinosides.</text>
        <dbReference type="EC" id="3.2.1.55"/>
    </reaction>
</comment>
<dbReference type="SMART" id="SM00813">
    <property type="entry name" value="Alpha-L-AF_C"/>
    <property type="match status" value="1"/>
</dbReference>
<sequence>MKVRRVFLALILSASCAFSGSFAALAQAAEGQAAALDEGLRGYWDFEGEDPMENKGSDASLSGSLSGNAVSVQQSSVEEMGSVLHFDTRSGESSRMLIASALNSGGEDFSISLWVNHSSQQNASGKTILLQQSGSGRTLLYRQNGQYVTYISAADVAMGTSTGSDIWEHIVLVRSGEPSAYQLTLYVNGEKANERNLTAGAVDAVTDLIIGAHKNAGDTGQFVGDIDELRLYDRAVTAEEAEALYEEHENVVLEQQLQGIKKELTALVDEACEVYENGPLDKEDPAAAALAAAISGAELALEGTDADALRSASEALENALNAYMDGSLILTIDTENVSRTVDDGIFGINHRYAFNGYGSFDSETMQIKEEFAELHSQAGFGSLRYPGGTISNLFNWKDTIGPKEERVAQIHGFYNNSGQHGIAPNFGVDEVAEFVQEYDSELVYVYALARGDADDAADLIEYLNAEVGSNPNGGMAWAEVRAANGHEEPYNVRYFEIGNEMNQGGADGTTAQTYWIDDVPGGALEGYVNGGTASFTRQYAVALDDWNQSASYSDGSADQVFYLRYARVERDENADDYGSFTAVNPGSVKVYVGGEAWTETDDLSSAGAEDKVFAVDYKTGAISFGDGEHGAVPASGSQITADYSVDRDGFVQISEAMRSTMDQINEYNAQNGLAEKEIHIYSSYETENFVQKMHNEGHDDLYDGLTIHPYSGTPSGGSSTEESRKSFYYDAMLKGDAKAADVENYVKLMQQYDETKVPVISEYGIFRSTDTMVRSQTHALYIARAIMEYVRLGSPYIQKHCLVDWYSDGADSLGPTQQAVIQAVSTGGSTADGEGGFTFFATPSARVFEMLNTAFGDQITASSLNYTQQLDNGVEQYSVMTSKDDEGNVYAAIVNLNLDRENKIKIQVDDLDLTGKTMEIQEISGDTFYAENTPDDPDNVKVERSSAAIEGTAAEVTLAPHSFTVVKIVDALSAEEPEEPEQPLRTAVLEFTLELADSKSTEGVIPSVAEIFEQAKADARAILDAVAAGDESVTQEQIDECWRALMESMQYLSFQQGDKSDLEKVIEFAAEAEAKLASYVETGKAEFIQALEEARAVYCDADAMQEEVDSAWMILLEKTADLRLKADKWALEDIINEAASMDFSAYTEESAAAFHAAFANARSVLADDTLSEDDQYVVDEAAAQLAAAKDALIVKDDAEDASEPTEPADPSESGGAQKSGTAGEAGSNNEEQPGSKAGNSVPVTGDRSVWAVFMVLCLVSGVCVVYLSR</sequence>
<evidence type="ECO:0000256" key="1">
    <source>
        <dbReference type="ARBA" id="ARBA00001462"/>
    </source>
</evidence>
<dbReference type="GO" id="GO:0000272">
    <property type="term" value="P:polysaccharide catabolic process"/>
    <property type="evidence" value="ECO:0007669"/>
    <property type="project" value="TreeGrafter"/>
</dbReference>
<keyword evidence="7" id="KW-0378">Hydrolase</keyword>
<evidence type="ECO:0000256" key="2">
    <source>
        <dbReference type="ARBA" id="ARBA00004881"/>
    </source>
</evidence>
<dbReference type="Proteomes" id="UP000823894">
    <property type="component" value="Unassembled WGS sequence"/>
</dbReference>
<evidence type="ECO:0000259" key="15">
    <source>
        <dbReference type="SMART" id="SM00560"/>
    </source>
</evidence>
<feature type="domain" description="LamG-like jellyroll fold" evidence="15">
    <location>
        <begin position="107"/>
        <end position="239"/>
    </location>
</feature>
<dbReference type="GO" id="GO:0046556">
    <property type="term" value="F:alpha-L-arabinofuranosidase activity"/>
    <property type="evidence" value="ECO:0007669"/>
    <property type="project" value="UniProtKB-EC"/>
</dbReference>
<reference evidence="17" key="1">
    <citation type="journal article" date="2021" name="PeerJ">
        <title>Extensive microbial diversity within the chicken gut microbiome revealed by metagenomics and culture.</title>
        <authorList>
            <person name="Gilroy R."/>
            <person name="Ravi A."/>
            <person name="Getino M."/>
            <person name="Pursley I."/>
            <person name="Horton D.L."/>
            <person name="Alikhan N.F."/>
            <person name="Baker D."/>
            <person name="Gharbi K."/>
            <person name="Hall N."/>
            <person name="Watson M."/>
            <person name="Adriaenssens E.M."/>
            <person name="Foster-Nyarko E."/>
            <person name="Jarju S."/>
            <person name="Secka A."/>
            <person name="Antonio M."/>
            <person name="Oren A."/>
            <person name="Chaudhuri R.R."/>
            <person name="La Ragione R."/>
            <person name="Hildebrand F."/>
            <person name="Pallen M.J."/>
        </authorList>
    </citation>
    <scope>NUCLEOTIDE SEQUENCE</scope>
    <source>
        <strain evidence="17">ChiGjej1B1-1692</strain>
    </source>
</reference>
<evidence type="ECO:0000256" key="8">
    <source>
        <dbReference type="ARBA" id="ARBA00023157"/>
    </source>
</evidence>
<evidence type="ECO:0000256" key="12">
    <source>
        <dbReference type="SAM" id="MobiDB-lite"/>
    </source>
</evidence>
<dbReference type="PROSITE" id="PS51257">
    <property type="entry name" value="PROKAR_LIPOPROTEIN"/>
    <property type="match status" value="1"/>
</dbReference>
<comment type="subunit">
    <text evidence="4">Homohexamer; trimer of dimers.</text>
</comment>
<dbReference type="Gene3D" id="1.20.1270.90">
    <property type="entry name" value="AF1782-like"/>
    <property type="match status" value="1"/>
</dbReference>
<keyword evidence="9" id="KW-0119">Carbohydrate metabolism</keyword>
<dbReference type="SUPFAM" id="SSF49899">
    <property type="entry name" value="Concanavalin A-like lectins/glucanases"/>
    <property type="match status" value="1"/>
</dbReference>
<dbReference type="Pfam" id="PF22848">
    <property type="entry name" value="ASD1_dom"/>
    <property type="match status" value="1"/>
</dbReference>
<dbReference type="PANTHER" id="PTHR43576">
    <property type="entry name" value="ALPHA-L-ARABINOFURANOSIDASE C-RELATED"/>
    <property type="match status" value="1"/>
</dbReference>
<keyword evidence="6 14" id="KW-0732">Signal</keyword>
<dbReference type="EC" id="3.2.1.55" evidence="5"/>
<dbReference type="PANTHER" id="PTHR43576:SF3">
    <property type="entry name" value="ALPHA-L-ARABINOFURANOSIDASE C"/>
    <property type="match status" value="1"/>
</dbReference>
<dbReference type="SMART" id="SM00560">
    <property type="entry name" value="LamGL"/>
    <property type="match status" value="1"/>
</dbReference>
<evidence type="ECO:0000256" key="6">
    <source>
        <dbReference type="ARBA" id="ARBA00022729"/>
    </source>
</evidence>
<evidence type="ECO:0000256" key="11">
    <source>
        <dbReference type="SAM" id="Coils"/>
    </source>
</evidence>
<dbReference type="InterPro" id="IPR006558">
    <property type="entry name" value="LamG-like"/>
</dbReference>
<dbReference type="Pfam" id="PF07554">
    <property type="entry name" value="FIVAR"/>
    <property type="match status" value="1"/>
</dbReference>
<evidence type="ECO:0000256" key="13">
    <source>
        <dbReference type="SAM" id="Phobius"/>
    </source>
</evidence>
<dbReference type="AlphaFoldDB" id="A0A9D2NSZ0"/>
<keyword evidence="11" id="KW-0175">Coiled coil</keyword>
<dbReference type="InterPro" id="IPR013320">
    <property type="entry name" value="ConA-like_dom_sf"/>
</dbReference>
<evidence type="ECO:0000256" key="5">
    <source>
        <dbReference type="ARBA" id="ARBA00012670"/>
    </source>
</evidence>
<dbReference type="Gene3D" id="1.20.1270.70">
    <property type="entry name" value="Designed single chain three-helix bundle"/>
    <property type="match status" value="1"/>
</dbReference>
<dbReference type="SUPFAM" id="SSF51445">
    <property type="entry name" value="(Trans)glycosidases"/>
    <property type="match status" value="1"/>
</dbReference>
<feature type="transmembrane region" description="Helical" evidence="13">
    <location>
        <begin position="1249"/>
        <end position="1267"/>
    </location>
</feature>
<comment type="pathway">
    <text evidence="2">Glycan metabolism.</text>
</comment>
<evidence type="ECO:0000313" key="17">
    <source>
        <dbReference type="EMBL" id="HJC37892.1"/>
    </source>
</evidence>
<feature type="region of interest" description="Disordered" evidence="12">
    <location>
        <begin position="1197"/>
        <end position="1241"/>
    </location>
</feature>
<dbReference type="EMBL" id="DWWK01000029">
    <property type="protein sequence ID" value="HJC37892.1"/>
    <property type="molecule type" value="Genomic_DNA"/>
</dbReference>
<evidence type="ECO:0000313" key="18">
    <source>
        <dbReference type="Proteomes" id="UP000823894"/>
    </source>
</evidence>
<evidence type="ECO:0000256" key="10">
    <source>
        <dbReference type="ARBA" id="ARBA00023295"/>
    </source>
</evidence>
<dbReference type="InterPro" id="IPR017853">
    <property type="entry name" value="GH"/>
</dbReference>
<accession>A0A9D2NSZ0</accession>
<feature type="signal peptide" evidence="14">
    <location>
        <begin position="1"/>
        <end position="28"/>
    </location>
</feature>
<protein>
    <recommendedName>
        <fullName evidence="5">non-reducing end alpha-L-arabinofuranosidase</fullName>
        <ecNumber evidence="5">3.2.1.55</ecNumber>
    </recommendedName>
</protein>
<evidence type="ECO:0000256" key="4">
    <source>
        <dbReference type="ARBA" id="ARBA00011165"/>
    </source>
</evidence>